<dbReference type="Pfam" id="PF01497">
    <property type="entry name" value="Peripla_BP_2"/>
    <property type="match status" value="1"/>
</dbReference>
<dbReference type="InterPro" id="IPR002491">
    <property type="entry name" value="ABC_transptr_periplasmic_BD"/>
</dbReference>
<dbReference type="PANTHER" id="PTHR30535">
    <property type="entry name" value="VITAMIN B12-BINDING PROTEIN"/>
    <property type="match status" value="1"/>
</dbReference>
<evidence type="ECO:0000313" key="4">
    <source>
        <dbReference type="EMBL" id="SFM46446.1"/>
    </source>
</evidence>
<dbReference type="InterPro" id="IPR054828">
    <property type="entry name" value="Vit_B12_bind_prot"/>
</dbReference>
<sequence length="291" mass="31250">MITVVAVLGLALTASVSAAELCATDALDRDVCLPEPARRVVSLSPGATELLFSAGAGDSVVAVSAWSDYPPQAAELPQVGDSNRLDLEAIVSLKPDLVVAWTDGNSRAQLDRLAKLGVPVFWLAPREFEDIALAVETLGRLTGHTPVAERTAAEFRDGISTLQATYRDSAPVWVFYQVWDQPLMTINGDELISKAIALCGGINVFAGLPRLVPRISVETVLAADPEVIVTAGRGDSDRDWLASWQSYPSVTAVARDNLFLVSPSLLQRPTFRMLEGARELCGILEQARARL</sequence>
<evidence type="ECO:0000256" key="1">
    <source>
        <dbReference type="ARBA" id="ARBA00022729"/>
    </source>
</evidence>
<dbReference type="EMBL" id="FOUR01000001">
    <property type="protein sequence ID" value="SFM46446.1"/>
    <property type="molecule type" value="Genomic_DNA"/>
</dbReference>
<feature type="domain" description="Fe/B12 periplasmic-binding" evidence="3">
    <location>
        <begin position="39"/>
        <end position="288"/>
    </location>
</feature>
<dbReference type="Gene3D" id="3.40.50.1980">
    <property type="entry name" value="Nitrogenase molybdenum iron protein domain"/>
    <property type="match status" value="2"/>
</dbReference>
<dbReference type="PROSITE" id="PS50983">
    <property type="entry name" value="FE_B12_PBP"/>
    <property type="match status" value="1"/>
</dbReference>
<dbReference type="Proteomes" id="UP000199339">
    <property type="component" value="Unassembled WGS sequence"/>
</dbReference>
<dbReference type="PANTHER" id="PTHR30535:SF34">
    <property type="entry name" value="MOLYBDATE-BINDING PROTEIN MOLA"/>
    <property type="match status" value="1"/>
</dbReference>
<keyword evidence="5" id="KW-1185">Reference proteome</keyword>
<feature type="signal peptide" evidence="2">
    <location>
        <begin position="1"/>
        <end position="18"/>
    </location>
</feature>
<dbReference type="SUPFAM" id="SSF53807">
    <property type="entry name" value="Helical backbone' metal receptor"/>
    <property type="match status" value="1"/>
</dbReference>
<feature type="chain" id="PRO_5011710737" evidence="2">
    <location>
        <begin position="19"/>
        <end position="291"/>
    </location>
</feature>
<dbReference type="NCBIfam" id="NF038402">
    <property type="entry name" value="TroA_like"/>
    <property type="match status" value="1"/>
</dbReference>
<reference evidence="5" key="1">
    <citation type="submission" date="2016-10" db="EMBL/GenBank/DDBJ databases">
        <authorList>
            <person name="Varghese N."/>
            <person name="Submissions S."/>
        </authorList>
    </citation>
    <scope>NUCLEOTIDE SEQUENCE [LARGE SCALE GENOMIC DNA]</scope>
    <source>
        <strain evidence="5">CGMCC 1.6775</strain>
    </source>
</reference>
<organism evidence="4 5">
    <name type="scientific">Marinobacter pelagius</name>
    <dbReference type="NCBI Taxonomy" id="379482"/>
    <lineage>
        <taxon>Bacteria</taxon>
        <taxon>Pseudomonadati</taxon>
        <taxon>Pseudomonadota</taxon>
        <taxon>Gammaproteobacteria</taxon>
        <taxon>Pseudomonadales</taxon>
        <taxon>Marinobacteraceae</taxon>
        <taxon>Marinobacter</taxon>
    </lineage>
</organism>
<dbReference type="InterPro" id="IPR050902">
    <property type="entry name" value="ABC_Transporter_SBP"/>
</dbReference>
<dbReference type="GO" id="GO:0071281">
    <property type="term" value="P:cellular response to iron ion"/>
    <property type="evidence" value="ECO:0007669"/>
    <property type="project" value="TreeGrafter"/>
</dbReference>
<dbReference type="AlphaFoldDB" id="A0A1I4R3A8"/>
<keyword evidence="1 2" id="KW-0732">Signal</keyword>
<evidence type="ECO:0000259" key="3">
    <source>
        <dbReference type="PROSITE" id="PS50983"/>
    </source>
</evidence>
<protein>
    <submittedName>
        <fullName evidence="4">Iron complex transport system substrate-binding protein</fullName>
    </submittedName>
</protein>
<gene>
    <name evidence="4" type="ORF">SAMN04487961_0354</name>
</gene>
<evidence type="ECO:0000256" key="2">
    <source>
        <dbReference type="SAM" id="SignalP"/>
    </source>
</evidence>
<name>A0A1I4R3A8_9GAMM</name>
<dbReference type="CDD" id="cd01144">
    <property type="entry name" value="BtuF"/>
    <property type="match status" value="1"/>
</dbReference>
<proteinExistence type="predicted"/>
<accession>A0A1I4R3A8</accession>
<evidence type="ECO:0000313" key="5">
    <source>
        <dbReference type="Proteomes" id="UP000199339"/>
    </source>
</evidence>